<evidence type="ECO:0008006" key="3">
    <source>
        <dbReference type="Google" id="ProtNLM"/>
    </source>
</evidence>
<feature type="compositionally biased region" description="Polar residues" evidence="1">
    <location>
        <begin position="1"/>
        <end position="22"/>
    </location>
</feature>
<sequence>MTTANNANNNLSPWKPAQSGNPSGRPKDTRDLADYVLETTGGGKELVDALVSIDRGVMPNVAVQEGSRPRKDQQVRPADQLKAIEMLLDRGFGRSPQHLDIAHSVTDRPLKYLFDATLQLLLENARQLEEGSGVVVVEDGQVVPK</sequence>
<dbReference type="AlphaFoldDB" id="A0A381UIG7"/>
<protein>
    <recommendedName>
        <fullName evidence="3">DUF5681 domain-containing protein</fullName>
    </recommendedName>
</protein>
<reference evidence="2" key="1">
    <citation type="submission" date="2018-05" db="EMBL/GenBank/DDBJ databases">
        <authorList>
            <person name="Lanie J.A."/>
            <person name="Ng W.-L."/>
            <person name="Kazmierczak K.M."/>
            <person name="Andrzejewski T.M."/>
            <person name="Davidsen T.M."/>
            <person name="Wayne K.J."/>
            <person name="Tettelin H."/>
            <person name="Glass J.I."/>
            <person name="Rusch D."/>
            <person name="Podicherti R."/>
            <person name="Tsui H.-C.T."/>
            <person name="Winkler M.E."/>
        </authorList>
    </citation>
    <scope>NUCLEOTIDE SEQUENCE</scope>
</reference>
<accession>A0A381UIG7</accession>
<evidence type="ECO:0000313" key="2">
    <source>
        <dbReference type="EMBL" id="SVA27949.1"/>
    </source>
</evidence>
<dbReference type="EMBL" id="UINC01006510">
    <property type="protein sequence ID" value="SVA27949.1"/>
    <property type="molecule type" value="Genomic_DNA"/>
</dbReference>
<name>A0A381UIG7_9ZZZZ</name>
<organism evidence="2">
    <name type="scientific">marine metagenome</name>
    <dbReference type="NCBI Taxonomy" id="408172"/>
    <lineage>
        <taxon>unclassified sequences</taxon>
        <taxon>metagenomes</taxon>
        <taxon>ecological metagenomes</taxon>
    </lineage>
</organism>
<evidence type="ECO:0000256" key="1">
    <source>
        <dbReference type="SAM" id="MobiDB-lite"/>
    </source>
</evidence>
<feature type="region of interest" description="Disordered" evidence="1">
    <location>
        <begin position="1"/>
        <end position="32"/>
    </location>
</feature>
<proteinExistence type="predicted"/>
<gene>
    <name evidence="2" type="ORF">METZ01_LOCUS80803</name>
</gene>